<dbReference type="AlphaFoldDB" id="A0A087SI06"/>
<keyword evidence="4" id="KW-1185">Reference proteome</keyword>
<reference evidence="2" key="2">
    <citation type="submission" date="2015-08" db="EMBL/GenBank/DDBJ databases">
        <authorList>
            <person name="Babu N.S."/>
            <person name="Beckwith C.J."/>
            <person name="Beseler K.G."/>
            <person name="Brison A."/>
            <person name="Carone J.V."/>
            <person name="Caskin T.P."/>
            <person name="Diamond M."/>
            <person name="Durham M.E."/>
            <person name="Foxe J.M."/>
            <person name="Go M."/>
            <person name="Henderson B.A."/>
            <person name="Jones I.B."/>
            <person name="McGettigan J.A."/>
            <person name="Micheletti S.J."/>
            <person name="Nasrallah M.E."/>
            <person name="Ortiz D."/>
            <person name="Piller C.R."/>
            <person name="Privatt S.R."/>
            <person name="Schneider S.L."/>
            <person name="Sharp S."/>
            <person name="Smith T.C."/>
            <person name="Stanton J.D."/>
            <person name="Ullery H.E."/>
            <person name="Wilson R.J."/>
            <person name="Serrano M.G."/>
            <person name="Buck G."/>
            <person name="Lee V."/>
            <person name="Wang Y."/>
            <person name="Carvalho R."/>
            <person name="Voegtly L."/>
            <person name="Shi R."/>
            <person name="Duckworth R."/>
            <person name="Johnson A."/>
            <person name="Loviza R."/>
            <person name="Walstead R."/>
            <person name="Shah Z."/>
            <person name="Kiflezghi M."/>
            <person name="Wade K."/>
            <person name="Ball S.L."/>
            <person name="Bradley K.W."/>
            <person name="Asai D.J."/>
            <person name="Bowman C.A."/>
            <person name="Russell D.A."/>
            <person name="Pope W.H."/>
            <person name="Jacobs-Sera D."/>
            <person name="Hendrix R.W."/>
            <person name="Hatfull G.F."/>
        </authorList>
    </citation>
    <scope>NUCLEOTIDE SEQUENCE</scope>
</reference>
<accession>A0A087SI06</accession>
<evidence type="ECO:0000313" key="3">
    <source>
        <dbReference type="EMBL" id="KFM25360.1"/>
    </source>
</evidence>
<dbReference type="EMBL" id="GDKF01000312">
    <property type="protein sequence ID" value="JAT78310.1"/>
    <property type="molecule type" value="Transcribed_RNA"/>
</dbReference>
<name>A0A087SI06_AUXPR</name>
<dbReference type="RefSeq" id="XP_011398253.1">
    <property type="nucleotide sequence ID" value="XM_011399951.1"/>
</dbReference>
<sequence length="241" mass="25827">MQLSAPRAQFYRGKAFQSVAPGRTIPPRVRRQVPIKPTAKIPGVEQATAALKTYRAVSNLPSWVTTVAFTAFQVLPKITHNPLPFVPDSSLLFNLLAWYTLLYAGTSLFNRKLEFDGVGTVIGPAYLAVQAMGGLGSFLSPLNVATALFGVFLSYRLPGPTLLWLPTLAFAIYSGFGFHWAVAAFAGGAGWQLVQGLREGKLPLQQIAFLGVAGLAFVTNLVPQFALFVFGGQILASAVGK</sequence>
<reference evidence="3 4" key="1">
    <citation type="journal article" date="2014" name="BMC Genomics">
        <title>Oil accumulation mechanisms of the oleaginous microalga Chlorella protothecoides revealed through its genome, transcriptomes, and proteomes.</title>
        <authorList>
            <person name="Gao C."/>
            <person name="Wang Y."/>
            <person name="Shen Y."/>
            <person name="Yan D."/>
            <person name="He X."/>
            <person name="Dai J."/>
            <person name="Wu Q."/>
        </authorList>
    </citation>
    <scope>NUCLEOTIDE SEQUENCE [LARGE SCALE GENOMIC DNA]</scope>
    <source>
        <strain evidence="3 4">0710</strain>
    </source>
</reference>
<feature type="transmembrane region" description="Helical" evidence="1">
    <location>
        <begin position="91"/>
        <end position="109"/>
    </location>
</feature>
<feature type="transmembrane region" description="Helical" evidence="1">
    <location>
        <begin position="162"/>
        <end position="186"/>
    </location>
</feature>
<dbReference type="KEGG" id="apro:F751_0898"/>
<dbReference type="EMBL" id="KL662115">
    <property type="protein sequence ID" value="KFM25360.1"/>
    <property type="molecule type" value="Genomic_DNA"/>
</dbReference>
<dbReference type="OrthoDB" id="512817at2759"/>
<keyword evidence="1" id="KW-1133">Transmembrane helix</keyword>
<evidence type="ECO:0000256" key="1">
    <source>
        <dbReference type="SAM" id="Phobius"/>
    </source>
</evidence>
<keyword evidence="1" id="KW-0812">Transmembrane</keyword>
<gene>
    <name evidence="3" type="ORF">F751_0898</name>
    <name evidence="2" type="ORF">g.591</name>
</gene>
<keyword evidence="1" id="KW-0472">Membrane</keyword>
<feature type="transmembrane region" description="Helical" evidence="1">
    <location>
        <begin position="207"/>
        <end position="236"/>
    </location>
</feature>
<evidence type="ECO:0000313" key="2">
    <source>
        <dbReference type="EMBL" id="JAT78310.1"/>
    </source>
</evidence>
<organism evidence="3 4">
    <name type="scientific">Auxenochlorella protothecoides</name>
    <name type="common">Green microalga</name>
    <name type="synonym">Chlorella protothecoides</name>
    <dbReference type="NCBI Taxonomy" id="3075"/>
    <lineage>
        <taxon>Eukaryota</taxon>
        <taxon>Viridiplantae</taxon>
        <taxon>Chlorophyta</taxon>
        <taxon>core chlorophytes</taxon>
        <taxon>Trebouxiophyceae</taxon>
        <taxon>Chlorellales</taxon>
        <taxon>Chlorellaceae</taxon>
        <taxon>Auxenochlorella</taxon>
    </lineage>
</organism>
<dbReference type="GeneID" id="23612289"/>
<protein>
    <submittedName>
        <fullName evidence="3">Uncharacterized protein</fullName>
    </submittedName>
</protein>
<dbReference type="Proteomes" id="UP000028924">
    <property type="component" value="Unassembled WGS sequence"/>
</dbReference>
<proteinExistence type="predicted"/>
<evidence type="ECO:0000313" key="4">
    <source>
        <dbReference type="Proteomes" id="UP000028924"/>
    </source>
</evidence>